<evidence type="ECO:0000256" key="7">
    <source>
        <dbReference type="ARBA" id="ARBA00022776"/>
    </source>
</evidence>
<dbReference type="Pfam" id="PF00176">
    <property type="entry name" value="SNF2-rel_dom"/>
    <property type="match status" value="1"/>
</dbReference>
<accession>A0A9P0H039</accession>
<dbReference type="GO" id="GO:0003682">
    <property type="term" value="F:chromatin binding"/>
    <property type="evidence" value="ECO:0007669"/>
    <property type="project" value="TreeGrafter"/>
</dbReference>
<dbReference type="InterPro" id="IPR001650">
    <property type="entry name" value="Helicase_C-like"/>
</dbReference>
<evidence type="ECO:0000256" key="15">
    <source>
        <dbReference type="ARBA" id="ARBA00023306"/>
    </source>
</evidence>
<evidence type="ECO:0000256" key="19">
    <source>
        <dbReference type="SAM" id="MobiDB-lite"/>
    </source>
</evidence>
<dbReference type="InterPro" id="IPR038718">
    <property type="entry name" value="SNF2-like_sf"/>
</dbReference>
<evidence type="ECO:0000256" key="4">
    <source>
        <dbReference type="ARBA" id="ARBA00022553"/>
    </source>
</evidence>
<dbReference type="GO" id="GO:0005634">
    <property type="term" value="C:nucleus"/>
    <property type="evidence" value="ECO:0007669"/>
    <property type="project" value="UniProtKB-SubCell"/>
</dbReference>
<feature type="domain" description="Helicase ATP-binding" evidence="20">
    <location>
        <begin position="211"/>
        <end position="381"/>
    </location>
</feature>
<dbReference type="PANTHER" id="PTHR47161">
    <property type="entry name" value="LYMPHOID-SPECIFIC HELICASE"/>
    <property type="match status" value="1"/>
</dbReference>
<feature type="coiled-coil region" evidence="18">
    <location>
        <begin position="34"/>
        <end position="61"/>
    </location>
</feature>
<proteinExistence type="inferred from homology"/>
<dbReference type="FunFam" id="3.40.50.300:FF:000577">
    <property type="entry name" value="lymphoid-specific helicase isoform X1"/>
    <property type="match status" value="1"/>
</dbReference>
<keyword evidence="10" id="KW-0067">ATP-binding</keyword>
<protein>
    <recommendedName>
        <fullName evidence="17">Proliferation-associated SNF2-like protein</fullName>
    </recommendedName>
</protein>
<dbReference type="PROSITE" id="PS51194">
    <property type="entry name" value="HELICASE_CTER"/>
    <property type="match status" value="1"/>
</dbReference>
<dbReference type="OrthoDB" id="448448at2759"/>
<keyword evidence="11" id="KW-0805">Transcription regulation</keyword>
<dbReference type="GO" id="GO:0051301">
    <property type="term" value="P:cell division"/>
    <property type="evidence" value="ECO:0007669"/>
    <property type="project" value="UniProtKB-KW"/>
</dbReference>
<evidence type="ECO:0000259" key="21">
    <source>
        <dbReference type="PROSITE" id="PS51194"/>
    </source>
</evidence>
<evidence type="ECO:0000256" key="8">
    <source>
        <dbReference type="ARBA" id="ARBA00022801"/>
    </source>
</evidence>
<evidence type="ECO:0000256" key="11">
    <source>
        <dbReference type="ARBA" id="ARBA00023015"/>
    </source>
</evidence>
<evidence type="ECO:0000256" key="9">
    <source>
        <dbReference type="ARBA" id="ARBA00022806"/>
    </source>
</evidence>
<dbReference type="InterPro" id="IPR000330">
    <property type="entry name" value="SNF2_N"/>
</dbReference>
<dbReference type="SMART" id="SM00487">
    <property type="entry name" value="DEXDc"/>
    <property type="match status" value="1"/>
</dbReference>
<evidence type="ECO:0000256" key="12">
    <source>
        <dbReference type="ARBA" id="ARBA00023054"/>
    </source>
</evidence>
<feature type="region of interest" description="Disordered" evidence="19">
    <location>
        <begin position="97"/>
        <end position="117"/>
    </location>
</feature>
<dbReference type="PANTHER" id="PTHR47161:SF1">
    <property type="entry name" value="LYMPHOID-SPECIFIC HELICASE"/>
    <property type="match status" value="1"/>
</dbReference>
<keyword evidence="12 18" id="KW-0175">Coiled coil</keyword>
<feature type="domain" description="Helicase C-terminal" evidence="21">
    <location>
        <begin position="576"/>
        <end position="737"/>
    </location>
</feature>
<evidence type="ECO:0000256" key="1">
    <source>
        <dbReference type="ARBA" id="ARBA00004123"/>
    </source>
</evidence>
<dbReference type="Gene3D" id="3.40.50.10810">
    <property type="entry name" value="Tandem AAA-ATPase domain"/>
    <property type="match status" value="1"/>
</dbReference>
<keyword evidence="4" id="KW-0597">Phosphoprotein</keyword>
<dbReference type="GO" id="GO:0005721">
    <property type="term" value="C:pericentric heterochromatin"/>
    <property type="evidence" value="ECO:0007669"/>
    <property type="project" value="TreeGrafter"/>
</dbReference>
<dbReference type="EMBL" id="OV725077">
    <property type="protein sequence ID" value="CAH1389866.1"/>
    <property type="molecule type" value="Genomic_DNA"/>
</dbReference>
<reference evidence="22" key="1">
    <citation type="submission" date="2022-01" db="EMBL/GenBank/DDBJ databases">
        <authorList>
            <person name="King R."/>
        </authorList>
    </citation>
    <scope>NUCLEOTIDE SEQUENCE</scope>
</reference>
<feature type="compositionally biased region" description="Basic residues" evidence="19">
    <location>
        <begin position="100"/>
        <end position="112"/>
    </location>
</feature>
<keyword evidence="14" id="KW-0539">Nucleus</keyword>
<evidence type="ECO:0000313" key="23">
    <source>
        <dbReference type="Proteomes" id="UP001152798"/>
    </source>
</evidence>
<dbReference type="GO" id="GO:0016787">
    <property type="term" value="F:hydrolase activity"/>
    <property type="evidence" value="ECO:0007669"/>
    <property type="project" value="UniProtKB-KW"/>
</dbReference>
<dbReference type="GO" id="GO:0004386">
    <property type="term" value="F:helicase activity"/>
    <property type="evidence" value="ECO:0007669"/>
    <property type="project" value="UniProtKB-KW"/>
</dbReference>
<keyword evidence="7" id="KW-0498">Mitosis</keyword>
<comment type="subcellular location">
    <subcellularLocation>
        <location evidence="1">Nucleus</location>
    </subcellularLocation>
</comment>
<dbReference type="SUPFAM" id="SSF52540">
    <property type="entry name" value="P-loop containing nucleoside triphosphate hydrolases"/>
    <property type="match status" value="2"/>
</dbReference>
<dbReference type="Gene3D" id="3.40.50.300">
    <property type="entry name" value="P-loop containing nucleotide triphosphate hydrolases"/>
    <property type="match status" value="1"/>
</dbReference>
<evidence type="ECO:0000313" key="22">
    <source>
        <dbReference type="EMBL" id="CAH1389866.1"/>
    </source>
</evidence>
<evidence type="ECO:0000256" key="2">
    <source>
        <dbReference type="ARBA" id="ARBA00007025"/>
    </source>
</evidence>
<dbReference type="InterPro" id="IPR049730">
    <property type="entry name" value="SNF2/RAD54-like_C"/>
</dbReference>
<evidence type="ECO:0000256" key="10">
    <source>
        <dbReference type="ARBA" id="ARBA00022840"/>
    </source>
</evidence>
<dbReference type="GO" id="GO:0031508">
    <property type="term" value="P:pericentric heterochromatin formation"/>
    <property type="evidence" value="ECO:0007669"/>
    <property type="project" value="TreeGrafter"/>
</dbReference>
<keyword evidence="5" id="KW-0132">Cell division</keyword>
<evidence type="ECO:0000256" key="14">
    <source>
        <dbReference type="ARBA" id="ARBA00023242"/>
    </source>
</evidence>
<keyword evidence="6" id="KW-0547">Nucleotide-binding</keyword>
<comment type="similarity">
    <text evidence="2">Belongs to the SNF2/RAD54 helicase family.</text>
</comment>
<keyword evidence="13" id="KW-0804">Transcription</keyword>
<dbReference type="InterPro" id="IPR014001">
    <property type="entry name" value="Helicase_ATP-bd"/>
</dbReference>
<evidence type="ECO:0000256" key="6">
    <source>
        <dbReference type="ARBA" id="ARBA00022741"/>
    </source>
</evidence>
<evidence type="ECO:0000256" key="16">
    <source>
        <dbReference type="ARBA" id="ARBA00053349"/>
    </source>
</evidence>
<sequence>METTIRDEEMIALSSDSGIDENSVDNSIITPEMIEEEQKLHEDNEKEAQKLRRLYEKEKHAEEMKQLRYKRLIHLLEKSQFYANFMHEKVATLLAESNNSKKKGRGKNTAKRKHDELAENYSNEMIDVCKKFKRNDGSEKIEPLSIVSENTDTNLESKAENKNEEVVIEKKCDINETRITSLGIEVPADQPVLLEGAALRDYQKAGLEWLRLLFETGLNGILADEMGLGKTVQIIALICHLYEKNVQGPFLIVGPLSTLPNWSLEFSNFAPQIPVILYHGTESDRIALRRDIKKKSYINGKKAYPVVLTSYEIPTRDHYHMKEIRWRYIIVDEGHRLKNYKSQLARTLSEFSTVNRLLLTGTPLQNNLMELWSLLHFLLPEVFDSLDAFQSWFQVEDIEKGDTAEKLIEQEKKDHILAVLHKILNPFLLRRVKSEVNLSLPPKKEVVVYCPLTTVQRKLYEALLDRSILKMMELNNDNNVVIPDNPDGTKVKRRSALRKNNHFYKAQSEVQEKDSDMLVVDAGPDQFRFNVKIQNIPMMLRKVVNHPYLIQMPVLPGSTILRVDEGLIDTSGKLIMLDGLLKRLKKNDHKVLIFSTMTTILDFLEEYMIMRDYKYERLDGSSKLEDRKDAICRFNQDKDCFVFLISTRAGGLGINLTSADTVVIYDSDWNPQADLQAQDRCHRIGQIRPVIVYRLVSKGTIDEKIVSRAAAKRKLEKIIIHGGNFSHSKQAECKNVMDYEELKELLNNKQQSMEIHSDGSVLTEEQWESLLDRTSTMNRQ</sequence>
<evidence type="ECO:0000256" key="17">
    <source>
        <dbReference type="ARBA" id="ARBA00081399"/>
    </source>
</evidence>
<name>A0A9P0H039_NEZVI</name>
<dbReference type="Pfam" id="PF00271">
    <property type="entry name" value="Helicase_C"/>
    <property type="match status" value="1"/>
</dbReference>
<keyword evidence="8" id="KW-0378">Hydrolase</keyword>
<keyword evidence="9" id="KW-0347">Helicase</keyword>
<dbReference type="CDD" id="cd18793">
    <property type="entry name" value="SF2_C_SNF"/>
    <property type="match status" value="1"/>
</dbReference>
<dbReference type="InterPro" id="IPR027417">
    <property type="entry name" value="P-loop_NTPase"/>
</dbReference>
<comment type="function">
    <text evidence="16">Plays an essential role in normal development and survival. Involved in regulation of the expansion or survival of lymphoid cells. Required for de novo or maintenance DNA methylation. May control silencing of the imprinted CDKN1C gene through DNA methylation. May play a role in formation and organization of heterochromatin, implying a functional role in the regulation of transcription and mitosis.</text>
</comment>
<evidence type="ECO:0000256" key="3">
    <source>
        <dbReference type="ARBA" id="ARBA00022473"/>
    </source>
</evidence>
<dbReference type="SMART" id="SM00490">
    <property type="entry name" value="HELICc"/>
    <property type="match status" value="1"/>
</dbReference>
<evidence type="ECO:0000256" key="5">
    <source>
        <dbReference type="ARBA" id="ARBA00022618"/>
    </source>
</evidence>
<gene>
    <name evidence="22" type="ORF">NEZAVI_LOCUS1163</name>
</gene>
<dbReference type="GO" id="GO:0044027">
    <property type="term" value="P:negative regulation of gene expression via chromosomal CpG island methylation"/>
    <property type="evidence" value="ECO:0007669"/>
    <property type="project" value="TreeGrafter"/>
</dbReference>
<dbReference type="GO" id="GO:0006346">
    <property type="term" value="P:DNA methylation-dependent constitutive heterochromatin formation"/>
    <property type="evidence" value="ECO:0007669"/>
    <property type="project" value="TreeGrafter"/>
</dbReference>
<evidence type="ECO:0000259" key="20">
    <source>
        <dbReference type="PROSITE" id="PS51192"/>
    </source>
</evidence>
<dbReference type="AlphaFoldDB" id="A0A9P0H039"/>
<keyword evidence="23" id="KW-1185">Reference proteome</keyword>
<evidence type="ECO:0000256" key="13">
    <source>
        <dbReference type="ARBA" id="ARBA00023163"/>
    </source>
</evidence>
<evidence type="ECO:0000256" key="18">
    <source>
        <dbReference type="SAM" id="Coils"/>
    </source>
</evidence>
<dbReference type="Proteomes" id="UP001152798">
    <property type="component" value="Chromosome 1"/>
</dbReference>
<keyword evidence="15" id="KW-0131">Cell cycle</keyword>
<dbReference type="GO" id="GO:0005524">
    <property type="term" value="F:ATP binding"/>
    <property type="evidence" value="ECO:0007669"/>
    <property type="project" value="UniProtKB-KW"/>
</dbReference>
<dbReference type="FunFam" id="3.40.50.10810:FF:000015">
    <property type="entry name" value="lymphoid-specific helicase isoform X1"/>
    <property type="match status" value="1"/>
</dbReference>
<keyword evidence="3" id="KW-0217">Developmental protein</keyword>
<dbReference type="PROSITE" id="PS51192">
    <property type="entry name" value="HELICASE_ATP_BIND_1"/>
    <property type="match status" value="1"/>
</dbReference>
<organism evidence="22 23">
    <name type="scientific">Nezara viridula</name>
    <name type="common">Southern green stink bug</name>
    <name type="synonym">Cimex viridulus</name>
    <dbReference type="NCBI Taxonomy" id="85310"/>
    <lineage>
        <taxon>Eukaryota</taxon>
        <taxon>Metazoa</taxon>
        <taxon>Ecdysozoa</taxon>
        <taxon>Arthropoda</taxon>
        <taxon>Hexapoda</taxon>
        <taxon>Insecta</taxon>
        <taxon>Pterygota</taxon>
        <taxon>Neoptera</taxon>
        <taxon>Paraneoptera</taxon>
        <taxon>Hemiptera</taxon>
        <taxon>Heteroptera</taxon>
        <taxon>Panheteroptera</taxon>
        <taxon>Pentatomomorpha</taxon>
        <taxon>Pentatomoidea</taxon>
        <taxon>Pentatomidae</taxon>
        <taxon>Pentatominae</taxon>
        <taxon>Nezara</taxon>
    </lineage>
</organism>